<evidence type="ECO:0000313" key="2">
    <source>
        <dbReference type="Proteomes" id="UP000773614"/>
    </source>
</evidence>
<accession>A0A964WUA2</accession>
<dbReference type="Pfam" id="PF09650">
    <property type="entry name" value="PHA_gran_rgn"/>
    <property type="match status" value="1"/>
</dbReference>
<comment type="caution">
    <text evidence="1">The sequence shown here is derived from an EMBL/GenBank/DDBJ whole genome shotgun (WGS) entry which is preliminary data.</text>
</comment>
<dbReference type="AlphaFoldDB" id="A0A964WUA2"/>
<dbReference type="EMBL" id="SPKJ01000052">
    <property type="protein sequence ID" value="MYZ48892.1"/>
    <property type="molecule type" value="Genomic_DNA"/>
</dbReference>
<keyword evidence="2" id="KW-1185">Reference proteome</keyword>
<dbReference type="RefSeq" id="WP_161141239.1">
    <property type="nucleotide sequence ID" value="NZ_SPKJ01000052.1"/>
</dbReference>
<gene>
    <name evidence="1" type="ORF">E4O86_14345</name>
</gene>
<dbReference type="Proteomes" id="UP000773614">
    <property type="component" value="Unassembled WGS sequence"/>
</dbReference>
<organism evidence="1 2">
    <name type="scientific">Propylenella binzhouense</name>
    <dbReference type="NCBI Taxonomy" id="2555902"/>
    <lineage>
        <taxon>Bacteria</taxon>
        <taxon>Pseudomonadati</taxon>
        <taxon>Pseudomonadota</taxon>
        <taxon>Alphaproteobacteria</taxon>
        <taxon>Hyphomicrobiales</taxon>
        <taxon>Propylenellaceae</taxon>
        <taxon>Propylenella</taxon>
    </lineage>
</organism>
<dbReference type="InterPro" id="IPR013433">
    <property type="entry name" value="PHA_gran_rgn"/>
</dbReference>
<sequence length="103" mass="11589">MTKPVVVNIPHNLGRAEAHRRLETGFVRIREQISGKAMAVEEAWQGDRLQFRMSGLGQSVSGRLDVLDDSVRIEVDLPWLLASVADKLRSRIAREGTLLLEKK</sequence>
<reference evidence="1" key="1">
    <citation type="submission" date="2019-03" db="EMBL/GenBank/DDBJ databases">
        <title>Afifella sp. nov., isolated from activated sludge.</title>
        <authorList>
            <person name="Li Q."/>
            <person name="Liu Y."/>
        </authorList>
    </citation>
    <scope>NUCLEOTIDE SEQUENCE</scope>
    <source>
        <strain evidence="1">L72</strain>
    </source>
</reference>
<evidence type="ECO:0000313" key="1">
    <source>
        <dbReference type="EMBL" id="MYZ48892.1"/>
    </source>
</evidence>
<protein>
    <submittedName>
        <fullName evidence="1">Polyhydroxyalkanoic acid synthase</fullName>
    </submittedName>
</protein>
<name>A0A964WUA2_9HYPH</name>
<dbReference type="OrthoDB" id="8853368at2"/>
<proteinExistence type="predicted"/>